<organism evidence="1 2">
    <name type="scientific">Methylomonas aurea</name>
    <dbReference type="NCBI Taxonomy" id="2952224"/>
    <lineage>
        <taxon>Bacteria</taxon>
        <taxon>Pseudomonadati</taxon>
        <taxon>Pseudomonadota</taxon>
        <taxon>Gammaproteobacteria</taxon>
        <taxon>Methylococcales</taxon>
        <taxon>Methylococcaceae</taxon>
        <taxon>Methylomonas</taxon>
    </lineage>
</organism>
<dbReference type="RefSeq" id="WP_256609160.1">
    <property type="nucleotide sequence ID" value="NZ_JANIBM010000001.1"/>
</dbReference>
<sequence length="54" mass="6074">MLKKCPHCNRVSDTDDFCTLHGKARVTMKPVIDFKSTAIQEPKVQKSAAEQEVL</sequence>
<evidence type="ECO:0000313" key="2">
    <source>
        <dbReference type="Proteomes" id="UP001524569"/>
    </source>
</evidence>
<reference evidence="1 2" key="1">
    <citation type="submission" date="2022-07" db="EMBL/GenBank/DDBJ databases">
        <title>Methylomonas rivi sp. nov., Methylomonas rosea sp. nov., Methylomonas aureus sp. nov. and Methylomonas subterranea sp. nov., four novel methanotrophs isolated from a freshwater creek and the deep terrestrial subsurface.</title>
        <authorList>
            <person name="Abin C."/>
            <person name="Sankaranarayanan K."/>
            <person name="Garner C."/>
            <person name="Sindelar R."/>
            <person name="Kotary K."/>
            <person name="Garner R."/>
            <person name="Barclay S."/>
            <person name="Lawson P."/>
            <person name="Krumholz L."/>
        </authorList>
    </citation>
    <scope>NUCLEOTIDE SEQUENCE [LARGE SCALE GENOMIC DNA]</scope>
    <source>
        <strain evidence="1 2">SURF-1</strain>
    </source>
</reference>
<gene>
    <name evidence="1" type="ORF">NP603_01570</name>
</gene>
<evidence type="ECO:0000313" key="1">
    <source>
        <dbReference type="EMBL" id="MCQ8179785.1"/>
    </source>
</evidence>
<dbReference type="Proteomes" id="UP001524569">
    <property type="component" value="Unassembled WGS sequence"/>
</dbReference>
<accession>A0ABT1UCB0</accession>
<name>A0ABT1UCB0_9GAMM</name>
<keyword evidence="2" id="KW-1185">Reference proteome</keyword>
<proteinExistence type="predicted"/>
<dbReference type="EMBL" id="JANIBM010000001">
    <property type="protein sequence ID" value="MCQ8179785.1"/>
    <property type="molecule type" value="Genomic_DNA"/>
</dbReference>
<protein>
    <submittedName>
        <fullName evidence="1">Uncharacterized protein</fullName>
    </submittedName>
</protein>
<comment type="caution">
    <text evidence="1">The sequence shown here is derived from an EMBL/GenBank/DDBJ whole genome shotgun (WGS) entry which is preliminary data.</text>
</comment>